<dbReference type="Pfam" id="PF02817">
    <property type="entry name" value="E3_binding"/>
    <property type="match status" value="1"/>
</dbReference>
<dbReference type="InterPro" id="IPR023213">
    <property type="entry name" value="CAT-like_dom_sf"/>
</dbReference>
<feature type="domain" description="Lipoyl-binding" evidence="8">
    <location>
        <begin position="47"/>
        <end position="122"/>
    </location>
</feature>
<evidence type="ECO:0000259" key="8">
    <source>
        <dbReference type="PROSITE" id="PS50968"/>
    </source>
</evidence>
<dbReference type="FunFam" id="2.40.50.100:FF:000041">
    <property type="entry name" value="Dihydrolipoamide acetyltransferase component of pyruvate dehydrogenase complex"/>
    <property type="match status" value="1"/>
</dbReference>
<dbReference type="AlphaFoldDB" id="A0A1J9PFT8"/>
<evidence type="ECO:0000256" key="2">
    <source>
        <dbReference type="ARBA" id="ARBA00007317"/>
    </source>
</evidence>
<feature type="region of interest" description="Disordered" evidence="7">
    <location>
        <begin position="125"/>
        <end position="177"/>
    </location>
</feature>
<dbReference type="EMBL" id="LGRN01000196">
    <property type="protein sequence ID" value="OJD14802.1"/>
    <property type="molecule type" value="Genomic_DNA"/>
</dbReference>
<evidence type="ECO:0000256" key="1">
    <source>
        <dbReference type="ARBA" id="ARBA00001938"/>
    </source>
</evidence>
<dbReference type="InterPro" id="IPR011053">
    <property type="entry name" value="Single_hybrid_motif"/>
</dbReference>
<dbReference type="SUPFAM" id="SSF47005">
    <property type="entry name" value="Peripheral subunit-binding domain of 2-oxo acid dehydrogenase complex"/>
    <property type="match status" value="1"/>
</dbReference>
<dbReference type="Proteomes" id="UP000182235">
    <property type="component" value="Unassembled WGS sequence"/>
</dbReference>
<protein>
    <recommendedName>
        <fullName evidence="6">Dihydrolipoamide acetyltransferase component of pyruvate dehydrogenase complex</fullName>
        <ecNumber evidence="6">2.3.1.-</ecNumber>
    </recommendedName>
</protein>
<dbReference type="Gene3D" id="2.40.50.100">
    <property type="match status" value="1"/>
</dbReference>
<dbReference type="FunFam" id="3.30.559.10:FF:000007">
    <property type="entry name" value="Dihydrolipoamide acetyltransferase component of pyruvate dehydrogenase complex"/>
    <property type="match status" value="1"/>
</dbReference>
<comment type="cofactor">
    <cofactor evidence="1 6">
        <name>(R)-lipoate</name>
        <dbReference type="ChEBI" id="CHEBI:83088"/>
    </cofactor>
</comment>
<organism evidence="10 11">
    <name type="scientific">Emergomyces pasteurianus Ep9510</name>
    <dbReference type="NCBI Taxonomy" id="1447872"/>
    <lineage>
        <taxon>Eukaryota</taxon>
        <taxon>Fungi</taxon>
        <taxon>Dikarya</taxon>
        <taxon>Ascomycota</taxon>
        <taxon>Pezizomycotina</taxon>
        <taxon>Eurotiomycetes</taxon>
        <taxon>Eurotiomycetidae</taxon>
        <taxon>Onygenales</taxon>
        <taxon>Ajellomycetaceae</taxon>
        <taxon>Emergomyces</taxon>
    </lineage>
</organism>
<dbReference type="InterPro" id="IPR004167">
    <property type="entry name" value="PSBD"/>
</dbReference>
<comment type="caution">
    <text evidence="10">The sequence shown here is derived from an EMBL/GenBank/DDBJ whole genome shotgun (WGS) entry which is preliminary data.</text>
</comment>
<dbReference type="EC" id="2.3.1.-" evidence="6"/>
<keyword evidence="4 6" id="KW-0450">Lipoyl</keyword>
<accession>A0A1J9PFT8</accession>
<feature type="compositionally biased region" description="Pro residues" evidence="7">
    <location>
        <begin position="132"/>
        <end position="147"/>
    </location>
</feature>
<keyword evidence="11" id="KW-1185">Reference proteome</keyword>
<evidence type="ECO:0000256" key="6">
    <source>
        <dbReference type="RuleBase" id="RU003423"/>
    </source>
</evidence>
<evidence type="ECO:0000256" key="7">
    <source>
        <dbReference type="SAM" id="MobiDB-lite"/>
    </source>
</evidence>
<dbReference type="CDD" id="cd06849">
    <property type="entry name" value="lipoyl_domain"/>
    <property type="match status" value="1"/>
</dbReference>
<dbReference type="SUPFAM" id="SSF52777">
    <property type="entry name" value="CoA-dependent acyltransferases"/>
    <property type="match status" value="1"/>
</dbReference>
<dbReference type="Gene3D" id="4.10.320.10">
    <property type="entry name" value="E3-binding domain"/>
    <property type="match status" value="1"/>
</dbReference>
<dbReference type="Pfam" id="PF00364">
    <property type="entry name" value="Biotin_lipoyl"/>
    <property type="match status" value="1"/>
</dbReference>
<dbReference type="OrthoDB" id="15567at2759"/>
<feature type="compositionally biased region" description="Low complexity" evidence="7">
    <location>
        <begin position="158"/>
        <end position="173"/>
    </location>
</feature>
<dbReference type="PROSITE" id="PS50968">
    <property type="entry name" value="BIOTINYL_LIPOYL"/>
    <property type="match status" value="1"/>
</dbReference>
<comment type="similarity">
    <text evidence="2 6">Belongs to the 2-oxoacid dehydrogenase family.</text>
</comment>
<evidence type="ECO:0000259" key="9">
    <source>
        <dbReference type="PROSITE" id="PS51826"/>
    </source>
</evidence>
<reference evidence="10 11" key="1">
    <citation type="submission" date="2015-07" db="EMBL/GenBank/DDBJ databases">
        <title>Emmonsia species relationships and genome sequence.</title>
        <authorList>
            <consortium name="The Broad Institute Genomics Platform"/>
            <person name="Cuomo C.A."/>
            <person name="Munoz J.F."/>
            <person name="Imamovic A."/>
            <person name="Priest M.E."/>
            <person name="Young S."/>
            <person name="Clay O.K."/>
            <person name="McEwen J.G."/>
        </authorList>
    </citation>
    <scope>NUCLEOTIDE SEQUENCE [LARGE SCALE GENOMIC DNA]</scope>
    <source>
        <strain evidence="10 11">UAMH 9510</strain>
    </source>
</reference>
<proteinExistence type="inferred from homology"/>
<evidence type="ECO:0000256" key="4">
    <source>
        <dbReference type="ARBA" id="ARBA00022823"/>
    </source>
</evidence>
<dbReference type="STRING" id="1447872.A0A1J9PFT8"/>
<dbReference type="PANTHER" id="PTHR43178">
    <property type="entry name" value="DIHYDROLIPOAMIDE ACETYLTRANSFERASE COMPONENT OF PYRUVATE DEHYDROGENASE COMPLEX"/>
    <property type="match status" value="1"/>
</dbReference>
<dbReference type="Gene3D" id="3.30.559.10">
    <property type="entry name" value="Chloramphenicol acetyltransferase-like domain"/>
    <property type="match status" value="1"/>
</dbReference>
<dbReference type="GO" id="GO:0005739">
    <property type="term" value="C:mitochondrion"/>
    <property type="evidence" value="ECO:0007669"/>
    <property type="project" value="TreeGrafter"/>
</dbReference>
<dbReference type="InterPro" id="IPR036625">
    <property type="entry name" value="E3-bd_dom_sf"/>
</dbReference>
<sequence>MPLRCRGPFAQALLSNGSPALFAPAISRTPSYSHYRRFHVSSASYAIRSQLLKDVGEGITEIQIIQWYVQEGARIEEWKPLCQYQSDKAVDDITSRYEGVIKKLHFQADDTVPTGMALCDIDVDESKYPDENAPPPPANEPTTPPPDQVAEETPGVSAAAEATPVPATQTTPPQSKFASLATPAVRGMLKELNVDILNVSGTGKDGRVMKEDVLRYVAERDAAPAPAAPSVYQPTQPAMGISTPQVETTTPLTPIQSQMFKTMTRSLAIPHFLYADELNIRSLSSIRKKLATHPTQPLKLSYLPFIIKAVSLSLNAYPILNARVDATTNPNKPALVMRSNHNIGVAMDTPTGLLVPNIKNVQARSILDIATELIRLSEVARAGKLTPADLSGGTITVSNIGNIGGTYVGPVIVPNEVAILGVGRAKTVPIFDEAGNVVKGEKVNFSWSADHRVIDGATMARMAEKVRLYLEEPESMMLALR</sequence>
<dbReference type="GO" id="GO:0016407">
    <property type="term" value="F:acetyltransferase activity"/>
    <property type="evidence" value="ECO:0007669"/>
    <property type="project" value="TreeGrafter"/>
</dbReference>
<dbReference type="InterPro" id="IPR000089">
    <property type="entry name" value="Biotin_lipoyl"/>
</dbReference>
<gene>
    <name evidence="10" type="ORF">AJ78_04890</name>
</gene>
<dbReference type="PANTHER" id="PTHR43178:SF5">
    <property type="entry name" value="LIPOAMIDE ACYLTRANSFERASE COMPONENT OF BRANCHED-CHAIN ALPHA-KETO ACID DEHYDROGENASE COMPLEX, MITOCHONDRIAL"/>
    <property type="match status" value="1"/>
</dbReference>
<dbReference type="GO" id="GO:0031405">
    <property type="term" value="F:lipoic acid binding"/>
    <property type="evidence" value="ECO:0007669"/>
    <property type="project" value="TreeGrafter"/>
</dbReference>
<keyword evidence="5 6" id="KW-0012">Acyltransferase</keyword>
<dbReference type="InterPro" id="IPR050743">
    <property type="entry name" value="2-oxoacid_DH_E2_comp"/>
</dbReference>
<keyword evidence="3 6" id="KW-0808">Transferase</keyword>
<name>A0A1J9PFT8_9EURO</name>
<dbReference type="PROSITE" id="PS51826">
    <property type="entry name" value="PSBD"/>
    <property type="match status" value="1"/>
</dbReference>
<dbReference type="Pfam" id="PF00198">
    <property type="entry name" value="2-oxoacid_dh"/>
    <property type="match status" value="1"/>
</dbReference>
<dbReference type="GO" id="GO:0045333">
    <property type="term" value="P:cellular respiration"/>
    <property type="evidence" value="ECO:0007669"/>
    <property type="project" value="UniProtKB-ARBA"/>
</dbReference>
<dbReference type="InterPro" id="IPR001078">
    <property type="entry name" value="2-oxoacid_DH_actylTfrase"/>
</dbReference>
<evidence type="ECO:0000313" key="10">
    <source>
        <dbReference type="EMBL" id="OJD14802.1"/>
    </source>
</evidence>
<dbReference type="SUPFAM" id="SSF51230">
    <property type="entry name" value="Single hybrid motif"/>
    <property type="match status" value="1"/>
</dbReference>
<evidence type="ECO:0000256" key="5">
    <source>
        <dbReference type="ARBA" id="ARBA00023315"/>
    </source>
</evidence>
<feature type="domain" description="Peripheral subunit-binding (PSBD)" evidence="9">
    <location>
        <begin position="180"/>
        <end position="217"/>
    </location>
</feature>
<evidence type="ECO:0000313" key="11">
    <source>
        <dbReference type="Proteomes" id="UP000182235"/>
    </source>
</evidence>
<evidence type="ECO:0000256" key="3">
    <source>
        <dbReference type="ARBA" id="ARBA00022679"/>
    </source>
</evidence>